<protein>
    <submittedName>
        <fullName evidence="1">Uncharacterized protein</fullName>
    </submittedName>
</protein>
<keyword evidence="2" id="KW-1185">Reference proteome</keyword>
<proteinExistence type="predicted"/>
<dbReference type="Proteomes" id="UP001215598">
    <property type="component" value="Unassembled WGS sequence"/>
</dbReference>
<dbReference type="AlphaFoldDB" id="A0AAD7N717"/>
<accession>A0AAD7N717</accession>
<sequence length="228" mass="25698">MFVCAREQLKVFQDLQLQCLVRIDALKRSLPWPLEPKQTETVAVWNQGAERPLFCTLGYWTQVWRNYGGLNGDIEVRFFIQRRSVNSNLAPMAHSTSTQLKYSTGLCSTFRRTRMGGYPSGGLGLCVMRDRPREAPPKGCPKFQVFEGPDFGIRTKSRGHTRNASPPLVRFQVFEARKVRFLRPKSTKFPDNPLVELPGALRDVTGAAGYSASIVSSFGLLPHLYSLD</sequence>
<gene>
    <name evidence="1" type="ORF">B0H16DRAFT_1692247</name>
</gene>
<dbReference type="EMBL" id="JARKIB010000074">
    <property type="protein sequence ID" value="KAJ7748112.1"/>
    <property type="molecule type" value="Genomic_DNA"/>
</dbReference>
<evidence type="ECO:0000313" key="2">
    <source>
        <dbReference type="Proteomes" id="UP001215598"/>
    </source>
</evidence>
<reference evidence="1" key="1">
    <citation type="submission" date="2023-03" db="EMBL/GenBank/DDBJ databases">
        <title>Massive genome expansion in bonnet fungi (Mycena s.s.) driven by repeated elements and novel gene families across ecological guilds.</title>
        <authorList>
            <consortium name="Lawrence Berkeley National Laboratory"/>
            <person name="Harder C.B."/>
            <person name="Miyauchi S."/>
            <person name="Viragh M."/>
            <person name="Kuo A."/>
            <person name="Thoen E."/>
            <person name="Andreopoulos B."/>
            <person name="Lu D."/>
            <person name="Skrede I."/>
            <person name="Drula E."/>
            <person name="Henrissat B."/>
            <person name="Morin E."/>
            <person name="Kohler A."/>
            <person name="Barry K."/>
            <person name="LaButti K."/>
            <person name="Morin E."/>
            <person name="Salamov A."/>
            <person name="Lipzen A."/>
            <person name="Mereny Z."/>
            <person name="Hegedus B."/>
            <person name="Baldrian P."/>
            <person name="Stursova M."/>
            <person name="Weitz H."/>
            <person name="Taylor A."/>
            <person name="Grigoriev I.V."/>
            <person name="Nagy L.G."/>
            <person name="Martin F."/>
            <person name="Kauserud H."/>
        </authorList>
    </citation>
    <scope>NUCLEOTIDE SEQUENCE</scope>
    <source>
        <strain evidence="1">CBHHK182m</strain>
    </source>
</reference>
<name>A0AAD7N717_9AGAR</name>
<organism evidence="1 2">
    <name type="scientific">Mycena metata</name>
    <dbReference type="NCBI Taxonomy" id="1033252"/>
    <lineage>
        <taxon>Eukaryota</taxon>
        <taxon>Fungi</taxon>
        <taxon>Dikarya</taxon>
        <taxon>Basidiomycota</taxon>
        <taxon>Agaricomycotina</taxon>
        <taxon>Agaricomycetes</taxon>
        <taxon>Agaricomycetidae</taxon>
        <taxon>Agaricales</taxon>
        <taxon>Marasmiineae</taxon>
        <taxon>Mycenaceae</taxon>
        <taxon>Mycena</taxon>
    </lineage>
</organism>
<evidence type="ECO:0000313" key="1">
    <source>
        <dbReference type="EMBL" id="KAJ7748112.1"/>
    </source>
</evidence>
<comment type="caution">
    <text evidence="1">The sequence shown here is derived from an EMBL/GenBank/DDBJ whole genome shotgun (WGS) entry which is preliminary data.</text>
</comment>